<sequence>MRNKSQRGNPQVPLLLTPDRNFNMPVSRTNSGSSWGDHAPERHPPSKATSKKSAASPSKGRPAPSQRLGAPYGGNRAGLGTQANGGKAGPAQRSSRPVSAGSAGAAPRGHGSKAAGASPLLVPAPSWNKSNAKVSDVMAHLDTAMQQKVKAEHQARELQRRNRELEERLRQAEASGNIRVGSYHGAEAGAKAEGTQGGDPAGSTWAQSRGDPSPYPTGAVEQLEDETLKANVEKALSELSELQRVGISEGGSLVHQGKGQEGSQDMEMRSREVMQNRVEMSRSIMRKLYRKNVDLEKENKILKMRLGDNTEPAGSRPATSAGQPQTPGGAFLEDLGLQKDSPAYIALQERNRTISHMQGQLGAVQKRCDALESMLLQRKGPGALQGDVHEAHAQSATAIDQYKQIRSDYRRLLNRRSESIKRTQGANKEAKKVVSELQQRLTREIQTPQTDLSSVRILWTSVKKY</sequence>
<feature type="region of interest" description="Disordered" evidence="2">
    <location>
        <begin position="250"/>
        <end position="269"/>
    </location>
</feature>
<feature type="region of interest" description="Disordered" evidence="2">
    <location>
        <begin position="305"/>
        <end position="330"/>
    </location>
</feature>
<reference evidence="3 4" key="1">
    <citation type="journal article" date="2015" name="Genome Biol. Evol.">
        <title>Comparative Genomics of a Bacterivorous Green Alga Reveals Evolutionary Causalities and Consequences of Phago-Mixotrophic Mode of Nutrition.</title>
        <authorList>
            <person name="Burns J.A."/>
            <person name="Paasch A."/>
            <person name="Narechania A."/>
            <person name="Kim E."/>
        </authorList>
    </citation>
    <scope>NUCLEOTIDE SEQUENCE [LARGE SCALE GENOMIC DNA]</scope>
    <source>
        <strain evidence="3 4">PLY_AMNH</strain>
    </source>
</reference>
<keyword evidence="4" id="KW-1185">Reference proteome</keyword>
<gene>
    <name evidence="3" type="ORF">CYMTET_15864</name>
</gene>
<organism evidence="3 4">
    <name type="scientific">Cymbomonas tetramitiformis</name>
    <dbReference type="NCBI Taxonomy" id="36881"/>
    <lineage>
        <taxon>Eukaryota</taxon>
        <taxon>Viridiplantae</taxon>
        <taxon>Chlorophyta</taxon>
        <taxon>Pyramimonadophyceae</taxon>
        <taxon>Pyramimonadales</taxon>
        <taxon>Pyramimonadaceae</taxon>
        <taxon>Cymbomonas</taxon>
    </lineage>
</organism>
<proteinExistence type="predicted"/>
<dbReference type="AlphaFoldDB" id="A0AAE0L8W8"/>
<dbReference type="Proteomes" id="UP001190700">
    <property type="component" value="Unassembled WGS sequence"/>
</dbReference>
<evidence type="ECO:0000256" key="1">
    <source>
        <dbReference type="SAM" id="Coils"/>
    </source>
</evidence>
<evidence type="ECO:0000313" key="3">
    <source>
        <dbReference type="EMBL" id="KAK3276035.1"/>
    </source>
</evidence>
<feature type="compositionally biased region" description="Basic and acidic residues" evidence="2">
    <location>
        <begin position="149"/>
        <end position="171"/>
    </location>
</feature>
<protein>
    <submittedName>
        <fullName evidence="3">Uncharacterized protein</fullName>
    </submittedName>
</protein>
<feature type="compositionally biased region" description="Polar residues" evidence="2">
    <location>
        <begin position="317"/>
        <end position="326"/>
    </location>
</feature>
<feature type="compositionally biased region" description="Low complexity" evidence="2">
    <location>
        <begin position="46"/>
        <end position="65"/>
    </location>
</feature>
<evidence type="ECO:0000313" key="4">
    <source>
        <dbReference type="Proteomes" id="UP001190700"/>
    </source>
</evidence>
<dbReference type="EMBL" id="LGRX02006811">
    <property type="protein sequence ID" value="KAK3276035.1"/>
    <property type="molecule type" value="Genomic_DNA"/>
</dbReference>
<accession>A0AAE0L8W8</accession>
<feature type="region of interest" description="Disordered" evidence="2">
    <location>
        <begin position="1"/>
        <end position="125"/>
    </location>
</feature>
<feature type="compositionally biased region" description="Polar residues" evidence="2">
    <location>
        <begin position="24"/>
        <end position="34"/>
    </location>
</feature>
<name>A0AAE0L8W8_9CHLO</name>
<feature type="region of interest" description="Disordered" evidence="2">
    <location>
        <begin position="147"/>
        <end position="219"/>
    </location>
</feature>
<keyword evidence="1" id="KW-0175">Coiled coil</keyword>
<comment type="caution">
    <text evidence="3">The sequence shown here is derived from an EMBL/GenBank/DDBJ whole genome shotgun (WGS) entry which is preliminary data.</text>
</comment>
<feature type="coiled-coil region" evidence="1">
    <location>
        <begin position="420"/>
        <end position="447"/>
    </location>
</feature>
<evidence type="ECO:0000256" key="2">
    <source>
        <dbReference type="SAM" id="MobiDB-lite"/>
    </source>
</evidence>